<evidence type="ECO:0008006" key="5">
    <source>
        <dbReference type="Google" id="ProtNLM"/>
    </source>
</evidence>
<sequence length="100" mass="11040">MKTKSLIFALGICVMLLSGCVASVGTGYDMGYGYYPPAQPYYGGYYARPYYAPRPIIVRPYRQPYRPNYNGYRGDGRGNWNGNRGGNSSGYHGGGHGRSH</sequence>
<feature type="region of interest" description="Disordered" evidence="1">
    <location>
        <begin position="72"/>
        <end position="100"/>
    </location>
</feature>
<keyword evidence="2" id="KW-0732">Signal</keyword>
<evidence type="ECO:0000313" key="3">
    <source>
        <dbReference type="EMBL" id="MBF9144148.1"/>
    </source>
</evidence>
<dbReference type="RefSeq" id="WP_196288501.1">
    <property type="nucleotide sequence ID" value="NZ_JADQDP010000006.1"/>
</dbReference>
<evidence type="ECO:0000313" key="4">
    <source>
        <dbReference type="Proteomes" id="UP000645610"/>
    </source>
</evidence>
<evidence type="ECO:0000256" key="2">
    <source>
        <dbReference type="SAM" id="SignalP"/>
    </source>
</evidence>
<feature type="signal peptide" evidence="2">
    <location>
        <begin position="1"/>
        <end position="23"/>
    </location>
</feature>
<name>A0A931FLF6_9BACT</name>
<gene>
    <name evidence="3" type="ORF">I2I01_21075</name>
</gene>
<keyword evidence="4" id="KW-1185">Reference proteome</keyword>
<accession>A0A931FLF6</accession>
<protein>
    <recommendedName>
        <fullName evidence="5">Lipoprotein</fullName>
    </recommendedName>
</protein>
<reference evidence="3 4" key="1">
    <citation type="submission" date="2020-11" db="EMBL/GenBank/DDBJ databases">
        <authorList>
            <person name="Kim M.K."/>
        </authorList>
    </citation>
    <scope>NUCLEOTIDE SEQUENCE [LARGE SCALE GENOMIC DNA]</scope>
    <source>
        <strain evidence="3 4">BT439</strain>
    </source>
</reference>
<comment type="caution">
    <text evidence="3">The sequence shown here is derived from an EMBL/GenBank/DDBJ whole genome shotgun (WGS) entry which is preliminary data.</text>
</comment>
<dbReference type="AlphaFoldDB" id="A0A931FLF6"/>
<evidence type="ECO:0000256" key="1">
    <source>
        <dbReference type="SAM" id="MobiDB-lite"/>
    </source>
</evidence>
<organism evidence="3 4">
    <name type="scientific">Hymenobacter properus</name>
    <dbReference type="NCBI Taxonomy" id="2791026"/>
    <lineage>
        <taxon>Bacteria</taxon>
        <taxon>Pseudomonadati</taxon>
        <taxon>Bacteroidota</taxon>
        <taxon>Cytophagia</taxon>
        <taxon>Cytophagales</taxon>
        <taxon>Hymenobacteraceae</taxon>
        <taxon>Hymenobacter</taxon>
    </lineage>
</organism>
<dbReference type="EMBL" id="JADQDP010000006">
    <property type="protein sequence ID" value="MBF9144148.1"/>
    <property type="molecule type" value="Genomic_DNA"/>
</dbReference>
<dbReference type="PROSITE" id="PS51257">
    <property type="entry name" value="PROKAR_LIPOPROTEIN"/>
    <property type="match status" value="1"/>
</dbReference>
<dbReference type="Proteomes" id="UP000645610">
    <property type="component" value="Unassembled WGS sequence"/>
</dbReference>
<feature type="compositionally biased region" description="Gly residues" evidence="1">
    <location>
        <begin position="77"/>
        <end position="94"/>
    </location>
</feature>
<feature type="chain" id="PRO_5037690728" description="Lipoprotein" evidence="2">
    <location>
        <begin position="24"/>
        <end position="100"/>
    </location>
</feature>
<proteinExistence type="predicted"/>